<dbReference type="Proteomes" id="UP000177039">
    <property type="component" value="Unassembled WGS sequence"/>
</dbReference>
<protein>
    <recommendedName>
        <fullName evidence="4">Large ribosomal subunit protein uL13</fullName>
    </recommendedName>
</protein>
<accession>A0A1F5H2C3</accession>
<reference evidence="6 7" key="1">
    <citation type="journal article" date="2016" name="Nat. Commun.">
        <title>Thousands of microbial genomes shed light on interconnected biogeochemical processes in an aquifer system.</title>
        <authorList>
            <person name="Anantharaman K."/>
            <person name="Brown C.T."/>
            <person name="Hug L.A."/>
            <person name="Sharon I."/>
            <person name="Castelle C.J."/>
            <person name="Probst A.J."/>
            <person name="Thomas B.C."/>
            <person name="Singh A."/>
            <person name="Wilkins M.J."/>
            <person name="Karaoz U."/>
            <person name="Brodie E.L."/>
            <person name="Williams K.H."/>
            <person name="Hubbard S.S."/>
            <person name="Banfield J.F."/>
        </authorList>
    </citation>
    <scope>NUCLEOTIDE SEQUENCE [LARGE SCALE GENOMIC DNA]</scope>
</reference>
<dbReference type="HAMAP" id="MF_01366">
    <property type="entry name" value="Ribosomal_uL13"/>
    <property type="match status" value="1"/>
</dbReference>
<evidence type="ECO:0000313" key="7">
    <source>
        <dbReference type="Proteomes" id="UP000177039"/>
    </source>
</evidence>
<dbReference type="Pfam" id="PF00572">
    <property type="entry name" value="Ribosomal_L13"/>
    <property type="match status" value="1"/>
</dbReference>
<evidence type="ECO:0000313" key="6">
    <source>
        <dbReference type="EMBL" id="OGD98310.1"/>
    </source>
</evidence>
<comment type="similarity">
    <text evidence="1 4">Belongs to the universal ribosomal protein uL13 family.</text>
</comment>
<dbReference type="InterPro" id="IPR005823">
    <property type="entry name" value="Ribosomal_uL13_bac-type"/>
</dbReference>
<dbReference type="Gene3D" id="3.90.1180.10">
    <property type="entry name" value="Ribosomal protein L13"/>
    <property type="match status" value="1"/>
</dbReference>
<dbReference type="GO" id="GO:0003735">
    <property type="term" value="F:structural constituent of ribosome"/>
    <property type="evidence" value="ECO:0007669"/>
    <property type="project" value="InterPro"/>
</dbReference>
<dbReference type="EMBL" id="MFBT01000038">
    <property type="protein sequence ID" value="OGD98310.1"/>
    <property type="molecule type" value="Genomic_DNA"/>
</dbReference>
<keyword evidence="3 4" id="KW-0687">Ribonucleoprotein</keyword>
<name>A0A1F5H2C3_9BACT</name>
<gene>
    <name evidence="4" type="primary">rplM</name>
    <name evidence="6" type="ORF">A3B54_00430</name>
</gene>
<evidence type="ECO:0000256" key="1">
    <source>
        <dbReference type="ARBA" id="ARBA00006227"/>
    </source>
</evidence>
<dbReference type="PANTHER" id="PTHR11545">
    <property type="entry name" value="RIBOSOMAL PROTEIN L13"/>
    <property type="match status" value="1"/>
</dbReference>
<evidence type="ECO:0000256" key="2">
    <source>
        <dbReference type="ARBA" id="ARBA00022980"/>
    </source>
</evidence>
<dbReference type="InterPro" id="IPR036899">
    <property type="entry name" value="Ribosomal_uL13_sf"/>
</dbReference>
<dbReference type="CDD" id="cd00392">
    <property type="entry name" value="Ribosomal_L13"/>
    <property type="match status" value="1"/>
</dbReference>
<dbReference type="AlphaFoldDB" id="A0A1F5H2C3"/>
<dbReference type="GO" id="GO:0017148">
    <property type="term" value="P:negative regulation of translation"/>
    <property type="evidence" value="ECO:0007669"/>
    <property type="project" value="TreeGrafter"/>
</dbReference>
<dbReference type="GO" id="GO:0003729">
    <property type="term" value="F:mRNA binding"/>
    <property type="evidence" value="ECO:0007669"/>
    <property type="project" value="TreeGrafter"/>
</dbReference>
<feature type="region of interest" description="Disordered" evidence="5">
    <location>
        <begin position="140"/>
        <end position="173"/>
    </location>
</feature>
<dbReference type="NCBIfam" id="TIGR01066">
    <property type="entry name" value="rplM_bact"/>
    <property type="match status" value="1"/>
</dbReference>
<evidence type="ECO:0000256" key="4">
    <source>
        <dbReference type="HAMAP-Rule" id="MF_01366"/>
    </source>
</evidence>
<dbReference type="InterPro" id="IPR005822">
    <property type="entry name" value="Ribosomal_uL13"/>
</dbReference>
<dbReference type="GO" id="GO:0022625">
    <property type="term" value="C:cytosolic large ribosomal subunit"/>
    <property type="evidence" value="ECO:0007669"/>
    <property type="project" value="TreeGrafter"/>
</dbReference>
<proteinExistence type="inferred from homology"/>
<comment type="subunit">
    <text evidence="4">Part of the 50S ribosomal subunit.</text>
</comment>
<evidence type="ECO:0000256" key="3">
    <source>
        <dbReference type="ARBA" id="ARBA00023274"/>
    </source>
</evidence>
<comment type="caution">
    <text evidence="6">The sequence shown here is derived from an EMBL/GenBank/DDBJ whole genome shotgun (WGS) entry which is preliminary data.</text>
</comment>
<feature type="compositionally biased region" description="Polar residues" evidence="5">
    <location>
        <begin position="146"/>
        <end position="155"/>
    </location>
</feature>
<dbReference type="PANTHER" id="PTHR11545:SF2">
    <property type="entry name" value="LARGE RIBOSOMAL SUBUNIT PROTEIN UL13M"/>
    <property type="match status" value="1"/>
</dbReference>
<comment type="function">
    <text evidence="4">This protein is one of the early assembly proteins of the 50S ribosomal subunit, although it is not seen to bind rRNA by itself. It is important during the early stages of 50S assembly.</text>
</comment>
<dbReference type="SUPFAM" id="SSF52161">
    <property type="entry name" value="Ribosomal protein L13"/>
    <property type="match status" value="1"/>
</dbReference>
<dbReference type="GO" id="GO:0006412">
    <property type="term" value="P:translation"/>
    <property type="evidence" value="ECO:0007669"/>
    <property type="project" value="UniProtKB-UniRule"/>
</dbReference>
<keyword evidence="2 4" id="KW-0689">Ribosomal protein</keyword>
<evidence type="ECO:0000256" key="5">
    <source>
        <dbReference type="SAM" id="MobiDB-lite"/>
    </source>
</evidence>
<dbReference type="PIRSF" id="PIRSF002181">
    <property type="entry name" value="Ribosomal_L13"/>
    <property type="match status" value="1"/>
</dbReference>
<sequence>MKNIKSGDIQRNWQLIDAKNKILGRLSTNTAKILMGKSKNYYTPHLDTGDYVVIINAKDVILSGKKENQKLYRHHSNYPGGLNERSARQVRAKKPEDLIKHAVVGMLPKTKLARQMIKKLYIYPGSQHPYGDKKLITESTVEKQKAQNSVPSEPSRSIERGSPKATVASVITK</sequence>
<organism evidence="6 7">
    <name type="scientific">Candidatus Curtissbacteria bacterium RIFCSPLOWO2_01_FULL_42_50</name>
    <dbReference type="NCBI Taxonomy" id="1797730"/>
    <lineage>
        <taxon>Bacteria</taxon>
        <taxon>Candidatus Curtissiibacteriota</taxon>
    </lineage>
</organism>